<name>A0ABS5VKI3_9BACT</name>
<sequence>MKKYIFLWSVLIVTASLINSGCDDDNGSIDTKITPVNSLFAPEDNLFVKLAPATEASVLFEWEQSKAEDGTLVLYEVVFDVESGDFSKPVYKMVSDNKGLENILTLGHKDLNRIANFAGIPALGVGKIKWTVIASKGINAKRSELVRTIEVERPDGFAEIPADLYVTGDATEAGTDLASAIKFTQTTPGVFELYTSLKAGTYQLINRIAENRKVYSIDGAQLKENGSTTVSGDTKVYRIRLDFNNASASIVEVSKVELWFAPNAAYWGTFIYKGNGIWEASNVPVVFRPESWGGDERYKFKFTIKDGGQEKEEWFGSVKLDNSRPENSTPASYWFMVPVDNSAFDYTFKFTGTADNKNCDISVIFNASGPYTHEVIIK</sequence>
<dbReference type="InterPro" id="IPR025970">
    <property type="entry name" value="SusE"/>
</dbReference>
<keyword evidence="3" id="KW-1185">Reference proteome</keyword>
<dbReference type="Pfam" id="PF14292">
    <property type="entry name" value="SusE"/>
    <property type="match status" value="1"/>
</dbReference>
<organism evidence="2 3">
    <name type="scientific">Chryseosolibacter indicus</name>
    <dbReference type="NCBI Taxonomy" id="2782351"/>
    <lineage>
        <taxon>Bacteria</taxon>
        <taxon>Pseudomonadati</taxon>
        <taxon>Bacteroidota</taxon>
        <taxon>Cytophagia</taxon>
        <taxon>Cytophagales</taxon>
        <taxon>Chryseotaleaceae</taxon>
        <taxon>Chryseosolibacter</taxon>
    </lineage>
</organism>
<feature type="domain" description="SusE outer membrane protein" evidence="1">
    <location>
        <begin position="34"/>
        <end position="132"/>
    </location>
</feature>
<accession>A0ABS5VKI3</accession>
<evidence type="ECO:0000259" key="1">
    <source>
        <dbReference type="Pfam" id="PF14292"/>
    </source>
</evidence>
<dbReference type="EMBL" id="JAHESD010000002">
    <property type="protein sequence ID" value="MBT1701952.1"/>
    <property type="molecule type" value="Genomic_DNA"/>
</dbReference>
<proteinExistence type="predicted"/>
<dbReference type="RefSeq" id="WP_254151648.1">
    <property type="nucleotide sequence ID" value="NZ_JAHESD010000002.1"/>
</dbReference>
<evidence type="ECO:0000313" key="2">
    <source>
        <dbReference type="EMBL" id="MBT1701952.1"/>
    </source>
</evidence>
<dbReference type="Proteomes" id="UP000772618">
    <property type="component" value="Unassembled WGS sequence"/>
</dbReference>
<gene>
    <name evidence="2" type="ORF">KK060_01595</name>
</gene>
<reference evidence="2 3" key="1">
    <citation type="submission" date="2021-05" db="EMBL/GenBank/DDBJ databases">
        <title>A Polyphasic approach of four new species of the genus Ohtaekwangia: Ohtaekwangia histidinii sp. nov., Ohtaekwangia cretensis sp. nov., Ohtaekwangia indiensis sp. nov., Ohtaekwangia reichenbachii sp. nov. from diverse environment.</title>
        <authorList>
            <person name="Octaviana S."/>
        </authorList>
    </citation>
    <scope>NUCLEOTIDE SEQUENCE [LARGE SCALE GENOMIC DNA]</scope>
    <source>
        <strain evidence="2 3">PWU20</strain>
    </source>
</reference>
<comment type="caution">
    <text evidence="2">The sequence shown here is derived from an EMBL/GenBank/DDBJ whole genome shotgun (WGS) entry which is preliminary data.</text>
</comment>
<evidence type="ECO:0000313" key="3">
    <source>
        <dbReference type="Proteomes" id="UP000772618"/>
    </source>
</evidence>
<protein>
    <submittedName>
        <fullName evidence="2">SusE domain-containing protein</fullName>
    </submittedName>
</protein>